<accession>A0ACB8ELD7</accession>
<proteinExistence type="predicted"/>
<dbReference type="Proteomes" id="UP000827872">
    <property type="component" value="Linkage Group LG03"/>
</dbReference>
<gene>
    <name evidence="1" type="ORF">K3G42_031099</name>
</gene>
<reference evidence="1" key="1">
    <citation type="submission" date="2021-08" db="EMBL/GenBank/DDBJ databases">
        <title>The first chromosome-level gecko genome reveals the dynamic sex chromosomes of Neotropical dwarf geckos (Sphaerodactylidae: Sphaerodactylus).</title>
        <authorList>
            <person name="Pinto B.J."/>
            <person name="Keating S.E."/>
            <person name="Gamble T."/>
        </authorList>
    </citation>
    <scope>NUCLEOTIDE SEQUENCE</scope>
    <source>
        <strain evidence="1">TG3544</strain>
    </source>
</reference>
<sequence length="351" mass="39443">MSLSLTKPPDRAELNNGMANPCKAGLDKFQEWLWPILALQFVLAIAGNGFAIYRFVAHERSPWHSGIIYAFNLAVSDLLYAISLLPLAIYYYPEKDWRYGLVFCKLDRFVFFCNLYGSTFFVACISLNRYVAIVHPFFAHGRLEPRHATALSGAVWLLVAAISAPVLSFSTTEFKNGTVANSPNRTECFGSASDGNLPQYWPYSLFLLVFGCLLPFLLTAVSCGAILHTVLRNQNITTAEKSKVKALVCAVVALYALSYLPFHILRNLNLRMRMVDSKDCSVRRLIYILYQLAKIMVHFHICIHPLIYAALADNLQEYCCRGSRRRRDTGEKGVPLRLCDQAPPGEPQSQG</sequence>
<keyword evidence="2" id="KW-1185">Reference proteome</keyword>
<evidence type="ECO:0000313" key="2">
    <source>
        <dbReference type="Proteomes" id="UP000827872"/>
    </source>
</evidence>
<dbReference type="EMBL" id="CM037616">
    <property type="protein sequence ID" value="KAH7993462.1"/>
    <property type="molecule type" value="Genomic_DNA"/>
</dbReference>
<organism evidence="1 2">
    <name type="scientific">Sphaerodactylus townsendi</name>
    <dbReference type="NCBI Taxonomy" id="933632"/>
    <lineage>
        <taxon>Eukaryota</taxon>
        <taxon>Metazoa</taxon>
        <taxon>Chordata</taxon>
        <taxon>Craniata</taxon>
        <taxon>Vertebrata</taxon>
        <taxon>Euteleostomi</taxon>
        <taxon>Lepidosauria</taxon>
        <taxon>Squamata</taxon>
        <taxon>Bifurcata</taxon>
        <taxon>Gekkota</taxon>
        <taxon>Sphaerodactylidae</taxon>
        <taxon>Sphaerodactylus</taxon>
    </lineage>
</organism>
<name>A0ACB8ELD7_9SAUR</name>
<evidence type="ECO:0000313" key="1">
    <source>
        <dbReference type="EMBL" id="KAH7993462.1"/>
    </source>
</evidence>
<comment type="caution">
    <text evidence="1">The sequence shown here is derived from an EMBL/GenBank/DDBJ whole genome shotgun (WGS) entry which is preliminary data.</text>
</comment>
<protein>
    <submittedName>
        <fullName evidence="1">Uncharacterized protein</fullName>
    </submittedName>
</protein>